<dbReference type="SUPFAM" id="SSF56112">
    <property type="entry name" value="Protein kinase-like (PK-like)"/>
    <property type="match status" value="1"/>
</dbReference>
<evidence type="ECO:0000256" key="1">
    <source>
        <dbReference type="ARBA" id="ARBA00012513"/>
    </source>
</evidence>
<evidence type="ECO:0000313" key="12">
    <source>
        <dbReference type="Proteomes" id="UP000780801"/>
    </source>
</evidence>
<keyword evidence="12" id="KW-1185">Reference proteome</keyword>
<dbReference type="InterPro" id="IPR000719">
    <property type="entry name" value="Prot_kinase_dom"/>
</dbReference>
<evidence type="ECO:0000256" key="7">
    <source>
        <dbReference type="ARBA" id="ARBA00047899"/>
    </source>
</evidence>
<feature type="compositionally biased region" description="Low complexity" evidence="9">
    <location>
        <begin position="464"/>
        <end position="493"/>
    </location>
</feature>
<feature type="compositionally biased region" description="Acidic residues" evidence="9">
    <location>
        <begin position="552"/>
        <end position="564"/>
    </location>
</feature>
<reference evidence="11" key="1">
    <citation type="journal article" date="2020" name="Fungal Divers.">
        <title>Resolving the Mortierellaceae phylogeny through synthesis of multi-gene phylogenetics and phylogenomics.</title>
        <authorList>
            <person name="Vandepol N."/>
            <person name="Liber J."/>
            <person name="Desiro A."/>
            <person name="Na H."/>
            <person name="Kennedy M."/>
            <person name="Barry K."/>
            <person name="Grigoriev I.V."/>
            <person name="Miller A.N."/>
            <person name="O'Donnell K."/>
            <person name="Stajich J.E."/>
            <person name="Bonito G."/>
        </authorList>
    </citation>
    <scope>NUCLEOTIDE SEQUENCE</scope>
    <source>
        <strain evidence="11">KOD1015</strain>
    </source>
</reference>
<feature type="region of interest" description="Disordered" evidence="9">
    <location>
        <begin position="543"/>
        <end position="578"/>
    </location>
</feature>
<comment type="catalytic activity">
    <reaction evidence="8">
        <text>L-seryl-[protein] + ATP = O-phospho-L-seryl-[protein] + ADP + H(+)</text>
        <dbReference type="Rhea" id="RHEA:17989"/>
        <dbReference type="Rhea" id="RHEA-COMP:9863"/>
        <dbReference type="Rhea" id="RHEA-COMP:11604"/>
        <dbReference type="ChEBI" id="CHEBI:15378"/>
        <dbReference type="ChEBI" id="CHEBI:29999"/>
        <dbReference type="ChEBI" id="CHEBI:30616"/>
        <dbReference type="ChEBI" id="CHEBI:83421"/>
        <dbReference type="ChEBI" id="CHEBI:456216"/>
        <dbReference type="EC" id="2.7.11.1"/>
    </reaction>
</comment>
<evidence type="ECO:0000256" key="4">
    <source>
        <dbReference type="ARBA" id="ARBA00022741"/>
    </source>
</evidence>
<keyword evidence="5" id="KW-0418">Kinase</keyword>
<evidence type="ECO:0000256" key="8">
    <source>
        <dbReference type="ARBA" id="ARBA00048679"/>
    </source>
</evidence>
<feature type="compositionally biased region" description="Low complexity" evidence="9">
    <location>
        <begin position="97"/>
        <end position="108"/>
    </location>
</feature>
<feature type="compositionally biased region" description="Low complexity" evidence="9">
    <location>
        <begin position="28"/>
        <end position="55"/>
    </location>
</feature>
<keyword evidence="3" id="KW-0808">Transferase</keyword>
<dbReference type="OrthoDB" id="2440121at2759"/>
<dbReference type="EMBL" id="JAABOA010001823">
    <property type="protein sequence ID" value="KAF9580829.1"/>
    <property type="molecule type" value="Genomic_DNA"/>
</dbReference>
<feature type="compositionally biased region" description="Basic and acidic residues" evidence="9">
    <location>
        <begin position="565"/>
        <end position="578"/>
    </location>
</feature>
<proteinExistence type="predicted"/>
<accession>A0A9P6FSU5</accession>
<feature type="region of interest" description="Disordered" evidence="9">
    <location>
        <begin position="82"/>
        <end position="108"/>
    </location>
</feature>
<dbReference type="Proteomes" id="UP000780801">
    <property type="component" value="Unassembled WGS sequence"/>
</dbReference>
<organism evidence="11 12">
    <name type="scientific">Lunasporangiospora selenospora</name>
    <dbReference type="NCBI Taxonomy" id="979761"/>
    <lineage>
        <taxon>Eukaryota</taxon>
        <taxon>Fungi</taxon>
        <taxon>Fungi incertae sedis</taxon>
        <taxon>Mucoromycota</taxon>
        <taxon>Mortierellomycotina</taxon>
        <taxon>Mortierellomycetes</taxon>
        <taxon>Mortierellales</taxon>
        <taxon>Mortierellaceae</taxon>
        <taxon>Lunasporangiospora</taxon>
    </lineage>
</organism>
<keyword evidence="4" id="KW-0547">Nucleotide-binding</keyword>
<feature type="region of interest" description="Disordered" evidence="9">
    <location>
        <begin position="234"/>
        <end position="271"/>
    </location>
</feature>
<evidence type="ECO:0000313" key="11">
    <source>
        <dbReference type="EMBL" id="KAF9580829.1"/>
    </source>
</evidence>
<evidence type="ECO:0000259" key="10">
    <source>
        <dbReference type="PROSITE" id="PS50011"/>
    </source>
</evidence>
<dbReference type="AlphaFoldDB" id="A0A9P6FSU5"/>
<sequence length="622" mass="67179">MYPEGSIPLPSTSGNLESVVVVPHQGHNTTTTSGSKKTTTVTGNKTTTSNTTSSSDHAGPSTGIVAGIAGVVMGVGAAAAAHLGRKESKVDEKRPTVKTSSSTTKLTTTTGVTKTTTTTVNGQKTTTTRSSSENSRIAEGIALAGGAVAAGTIIHQHQSTQQQPPQQIIVTKPGSTSTANSKTQITLRLSIIRYERSDAAQATPFAKPGTMMFSQMEMLGTESDISITGSKFSHVRDSSKVTGQEQGLPSPVVPGPSGAGTSTESEPRERSLRWMQNELQWKREAGMLQHLRSERHVAELFTLYSLPALAEYRFVSVMGPFTRTLESYLKERHGSGPVVGPNAVPRSTPGLMTAVELKNLTENVTSAVKWCHDHHVVHLNLSPASIFLQEFYSEPDVVDNQPPKVEQQWKLWNFSHSRFDGEAVDLNMETNAYTAPEILVACKRHTKRIRKVTTVTKSSGENPETSTSTNVSTEGGVTTTTTTKTTKGSSSSTAAQSSVEMEKVVADISMDMWSLGEIIYELQTNQAMFESGKDALSKLSAVMEKRHGSGEGDSDSDDDSDGDLDNAKGHDRARQQLQDKIEMIDSIEDHGAREVIKGLLEVQPDRRLKHEEIRTLYLDLPV</sequence>
<evidence type="ECO:0000256" key="2">
    <source>
        <dbReference type="ARBA" id="ARBA00022527"/>
    </source>
</evidence>
<evidence type="ECO:0000256" key="9">
    <source>
        <dbReference type="SAM" id="MobiDB-lite"/>
    </source>
</evidence>
<evidence type="ECO:0000256" key="6">
    <source>
        <dbReference type="ARBA" id="ARBA00022840"/>
    </source>
</evidence>
<feature type="domain" description="Protein kinase" evidence="10">
    <location>
        <begin position="213"/>
        <end position="618"/>
    </location>
</feature>
<keyword evidence="6" id="KW-0067">ATP-binding</keyword>
<evidence type="ECO:0000256" key="3">
    <source>
        <dbReference type="ARBA" id="ARBA00022679"/>
    </source>
</evidence>
<feature type="compositionally biased region" description="Basic and acidic residues" evidence="9">
    <location>
        <begin position="84"/>
        <end position="95"/>
    </location>
</feature>
<comment type="catalytic activity">
    <reaction evidence="7">
        <text>L-threonyl-[protein] + ATP = O-phospho-L-threonyl-[protein] + ADP + H(+)</text>
        <dbReference type="Rhea" id="RHEA:46608"/>
        <dbReference type="Rhea" id="RHEA-COMP:11060"/>
        <dbReference type="Rhea" id="RHEA-COMP:11605"/>
        <dbReference type="ChEBI" id="CHEBI:15378"/>
        <dbReference type="ChEBI" id="CHEBI:30013"/>
        <dbReference type="ChEBI" id="CHEBI:30616"/>
        <dbReference type="ChEBI" id="CHEBI:61977"/>
        <dbReference type="ChEBI" id="CHEBI:456216"/>
        <dbReference type="EC" id="2.7.11.1"/>
    </reaction>
</comment>
<protein>
    <recommendedName>
        <fullName evidence="1">non-specific serine/threonine protein kinase</fullName>
        <ecNumber evidence="1">2.7.11.1</ecNumber>
    </recommendedName>
</protein>
<dbReference type="PANTHER" id="PTHR24343:SF466">
    <property type="entry name" value="AMP-ACTIVATED PROTEIN KINASE ALPHA SUBUNIT, ISOFORM A"/>
    <property type="match status" value="1"/>
</dbReference>
<comment type="caution">
    <text evidence="11">The sequence shown here is derived from an EMBL/GenBank/DDBJ whole genome shotgun (WGS) entry which is preliminary data.</text>
</comment>
<dbReference type="SMART" id="SM00220">
    <property type="entry name" value="S_TKc"/>
    <property type="match status" value="1"/>
</dbReference>
<gene>
    <name evidence="11" type="ORF">BGW38_002369</name>
</gene>
<dbReference type="Gene3D" id="1.10.510.10">
    <property type="entry name" value="Transferase(Phosphotransferase) domain 1"/>
    <property type="match status" value="1"/>
</dbReference>
<dbReference type="PANTHER" id="PTHR24343">
    <property type="entry name" value="SERINE/THREONINE KINASE"/>
    <property type="match status" value="1"/>
</dbReference>
<feature type="region of interest" description="Disordered" evidence="9">
    <location>
        <begin position="453"/>
        <end position="500"/>
    </location>
</feature>
<name>A0A9P6FSU5_9FUNG</name>
<keyword evidence="2" id="KW-0723">Serine/threonine-protein kinase</keyword>
<evidence type="ECO:0000256" key="5">
    <source>
        <dbReference type="ARBA" id="ARBA00022777"/>
    </source>
</evidence>
<dbReference type="GO" id="GO:0005524">
    <property type="term" value="F:ATP binding"/>
    <property type="evidence" value="ECO:0007669"/>
    <property type="project" value="UniProtKB-KW"/>
</dbReference>
<feature type="region of interest" description="Disordered" evidence="9">
    <location>
        <begin position="25"/>
        <end position="59"/>
    </location>
</feature>
<dbReference type="EC" id="2.7.11.1" evidence="1"/>
<dbReference type="PROSITE" id="PS50011">
    <property type="entry name" value="PROTEIN_KINASE_DOM"/>
    <property type="match status" value="1"/>
</dbReference>
<dbReference type="InterPro" id="IPR011009">
    <property type="entry name" value="Kinase-like_dom_sf"/>
</dbReference>
<dbReference type="GO" id="GO:0004674">
    <property type="term" value="F:protein serine/threonine kinase activity"/>
    <property type="evidence" value="ECO:0007669"/>
    <property type="project" value="UniProtKB-KW"/>
</dbReference>